<gene>
    <name evidence="2" type="ORF">ABT39_MTgene1728</name>
    <name evidence="3" type="ORF">ABT39_MTgene4753</name>
</gene>
<sequence length="81" mass="9127">MSNASFKKCFFCVGFHLSAPGLAFFIYASFILFASIPILTPLLVMALIVDSTSLRNNLDLEFTEFVFHYQLRASHLSIKFG</sequence>
<protein>
    <submittedName>
        <fullName evidence="2">Uncharacterized protein</fullName>
    </submittedName>
</protein>
<evidence type="ECO:0000313" key="3">
    <source>
        <dbReference type="EMBL" id="KUM48738.1"/>
    </source>
</evidence>
<comment type="caution">
    <text evidence="2">The sequence shown here is derived from an EMBL/GenBank/DDBJ whole genome shotgun (WGS) entry which is preliminary data.</text>
</comment>
<geneLocation type="mitochondrion" evidence="2"/>
<accession>A0A124GMN5</accession>
<reference evidence="2" key="1">
    <citation type="journal article" date="2015" name="Genome Biol. Evol.">
        <title>Organellar Genomes of White Spruce (Picea glauca): Assembly and Annotation.</title>
        <authorList>
            <person name="Jackman S.D."/>
            <person name="Warren R.L."/>
            <person name="Gibb E.A."/>
            <person name="Vandervalk B.P."/>
            <person name="Mohamadi H."/>
            <person name="Chu J."/>
            <person name="Raymond A."/>
            <person name="Pleasance S."/>
            <person name="Coope R."/>
            <person name="Wildung M.R."/>
            <person name="Ritland C.E."/>
            <person name="Bousquet J."/>
            <person name="Jones S.J."/>
            <person name="Bohlmann J."/>
            <person name="Birol I."/>
        </authorList>
    </citation>
    <scope>NUCLEOTIDE SEQUENCE [LARGE SCALE GENOMIC DNA]</scope>
    <source>
        <tissue evidence="2">Flushing bud</tissue>
    </source>
</reference>
<keyword evidence="2" id="KW-0496">Mitochondrion</keyword>
<feature type="transmembrane region" description="Helical" evidence="1">
    <location>
        <begin position="24"/>
        <end position="49"/>
    </location>
</feature>
<keyword evidence="1" id="KW-0472">Membrane</keyword>
<dbReference type="AlphaFoldDB" id="A0A124GMN5"/>
<evidence type="ECO:0000256" key="1">
    <source>
        <dbReference type="SAM" id="Phobius"/>
    </source>
</evidence>
<dbReference type="EMBL" id="LKAM01000005">
    <property type="protein sequence ID" value="KUM48738.1"/>
    <property type="molecule type" value="Genomic_DNA"/>
</dbReference>
<proteinExistence type="predicted"/>
<keyword evidence="1" id="KW-1133">Transmembrane helix</keyword>
<name>A0A124GMN5_PICGL</name>
<dbReference type="EMBL" id="LKAM01000012">
    <property type="protein sequence ID" value="KUM46222.1"/>
    <property type="molecule type" value="Genomic_DNA"/>
</dbReference>
<evidence type="ECO:0000313" key="2">
    <source>
        <dbReference type="EMBL" id="KUM46222.1"/>
    </source>
</evidence>
<keyword evidence="1" id="KW-0812">Transmembrane</keyword>
<organism evidence="2">
    <name type="scientific">Picea glauca</name>
    <name type="common">White spruce</name>
    <name type="synonym">Pinus glauca</name>
    <dbReference type="NCBI Taxonomy" id="3330"/>
    <lineage>
        <taxon>Eukaryota</taxon>
        <taxon>Viridiplantae</taxon>
        <taxon>Streptophyta</taxon>
        <taxon>Embryophyta</taxon>
        <taxon>Tracheophyta</taxon>
        <taxon>Spermatophyta</taxon>
        <taxon>Pinopsida</taxon>
        <taxon>Pinidae</taxon>
        <taxon>Conifers I</taxon>
        <taxon>Pinales</taxon>
        <taxon>Pinaceae</taxon>
        <taxon>Picea</taxon>
    </lineage>
</organism>